<organism evidence="9 10">
    <name type="scientific">Paraburkholderia steynii</name>
    <dbReference type="NCBI Taxonomy" id="1245441"/>
    <lineage>
        <taxon>Bacteria</taxon>
        <taxon>Pseudomonadati</taxon>
        <taxon>Pseudomonadota</taxon>
        <taxon>Betaproteobacteria</taxon>
        <taxon>Burkholderiales</taxon>
        <taxon>Burkholderiaceae</taxon>
        <taxon>Paraburkholderia</taxon>
    </lineage>
</organism>
<dbReference type="Proteomes" id="UP000198900">
    <property type="component" value="Unassembled WGS sequence"/>
</dbReference>
<keyword evidence="2" id="KW-0645">Protease</keyword>
<evidence type="ECO:0000313" key="10">
    <source>
        <dbReference type="Proteomes" id="UP000198900"/>
    </source>
</evidence>
<feature type="domain" description="Peptidase M48" evidence="8">
    <location>
        <begin position="117"/>
        <end position="347"/>
    </location>
</feature>
<evidence type="ECO:0000256" key="3">
    <source>
        <dbReference type="ARBA" id="ARBA00022723"/>
    </source>
</evidence>
<dbReference type="InterPro" id="IPR051156">
    <property type="entry name" value="Mito/Outer_Membr_Metalloprot"/>
</dbReference>
<keyword evidence="3" id="KW-0479">Metal-binding</keyword>
<dbReference type="PANTHER" id="PTHR22726">
    <property type="entry name" value="METALLOENDOPEPTIDASE OMA1"/>
    <property type="match status" value="1"/>
</dbReference>
<dbReference type="GO" id="GO:0016020">
    <property type="term" value="C:membrane"/>
    <property type="evidence" value="ECO:0007669"/>
    <property type="project" value="TreeGrafter"/>
</dbReference>
<dbReference type="EMBL" id="FNDI01000008">
    <property type="protein sequence ID" value="SDH78053.1"/>
    <property type="molecule type" value="Genomic_DNA"/>
</dbReference>
<gene>
    <name evidence="9" type="ORF">SAMN04487926_1083</name>
</gene>
<protein>
    <submittedName>
        <fullName evidence="9">Peptidase family M48</fullName>
    </submittedName>
</protein>
<dbReference type="PANTHER" id="PTHR22726:SF1">
    <property type="entry name" value="METALLOENDOPEPTIDASE OMA1, MITOCHONDRIAL"/>
    <property type="match status" value="1"/>
</dbReference>
<dbReference type="AlphaFoldDB" id="A0A7Z7B9H9"/>
<evidence type="ECO:0000259" key="8">
    <source>
        <dbReference type="Pfam" id="PF01435"/>
    </source>
</evidence>
<keyword evidence="10" id="KW-1185">Reference proteome</keyword>
<comment type="cofactor">
    <cofactor evidence="1">
        <name>Zn(2+)</name>
        <dbReference type="ChEBI" id="CHEBI:29105"/>
    </cofactor>
</comment>
<evidence type="ECO:0000256" key="2">
    <source>
        <dbReference type="ARBA" id="ARBA00022670"/>
    </source>
</evidence>
<evidence type="ECO:0000256" key="7">
    <source>
        <dbReference type="SAM" id="MobiDB-lite"/>
    </source>
</evidence>
<dbReference type="GO" id="GO:0004222">
    <property type="term" value="F:metalloendopeptidase activity"/>
    <property type="evidence" value="ECO:0007669"/>
    <property type="project" value="InterPro"/>
</dbReference>
<keyword evidence="5" id="KW-0862">Zinc</keyword>
<name>A0A7Z7B9H9_9BURK</name>
<evidence type="ECO:0000256" key="1">
    <source>
        <dbReference type="ARBA" id="ARBA00001947"/>
    </source>
</evidence>
<accession>A0A7Z7B9H9</accession>
<dbReference type="InterPro" id="IPR001915">
    <property type="entry name" value="Peptidase_M48"/>
</dbReference>
<evidence type="ECO:0000313" key="9">
    <source>
        <dbReference type="EMBL" id="SDH78053.1"/>
    </source>
</evidence>
<reference evidence="9" key="1">
    <citation type="submission" date="2016-10" db="EMBL/GenBank/DDBJ databases">
        <authorList>
            <person name="Varghese N."/>
            <person name="Submissions S."/>
        </authorList>
    </citation>
    <scope>NUCLEOTIDE SEQUENCE [LARGE SCALE GENOMIC DNA]</scope>
    <source>
        <strain evidence="9">YR281</strain>
    </source>
</reference>
<dbReference type="Pfam" id="PF01435">
    <property type="entry name" value="Peptidase_M48"/>
    <property type="match status" value="1"/>
</dbReference>
<sequence length="566" mass="62233">MQIKRKAATAALTLLCAGCQNLSLPAGVVDVAAIGSGRATITVAGELPAPPDRVWIKSDLDLNEHRADGWGLVSMPEMETYLNGLLRKIKAASDTSDWPGSVHITAESALTASSSGAGNIYISLGWLQSAESEDEIYSVLSHEWGHVFLGHHSAHTVGNLGDTSLLLASLGWSYANRKAADTGWNGVDKIQMVQLVGTTVLMPAWERSLEEQADMFGETISLRSGYSYIYGFKAFLERIDSYDRKAREEREAIEREQERTARELVKKQTLARIAATTQQGASSPAAATAGSQDGPSSMLRSLSNVLSQMNTALIDGQVKLDQGSFDVRRSVNVTIRTTITQIRETHPDGSLREDYLSQQFADAIKRNRLPAHTHEWDAARKQKQTAEILSHYSMVWKAMDLLASPEKQAGLRLASQAASGLTVHDATMVETLATASEETRTLKQGSVTDILMRNLKSTERSWRVQLEIANRVSVTDKVRARQFIDQQFQYFGKAPKLWPEVIAFYQRTGDVQLSNQMALACAIASPTYRNACMTASQTPSELVQTKSSADAHATIVVEQVKKKWFK</sequence>
<keyword evidence="6" id="KW-0482">Metalloprotease</keyword>
<evidence type="ECO:0000256" key="4">
    <source>
        <dbReference type="ARBA" id="ARBA00022801"/>
    </source>
</evidence>
<dbReference type="GO" id="GO:0051603">
    <property type="term" value="P:proteolysis involved in protein catabolic process"/>
    <property type="evidence" value="ECO:0007669"/>
    <property type="project" value="TreeGrafter"/>
</dbReference>
<feature type="region of interest" description="Disordered" evidence="7">
    <location>
        <begin position="275"/>
        <end position="299"/>
    </location>
</feature>
<dbReference type="RefSeq" id="WP_091779005.1">
    <property type="nucleotide sequence ID" value="NZ_FNDI01000008.1"/>
</dbReference>
<comment type="caution">
    <text evidence="9">The sequence shown here is derived from an EMBL/GenBank/DDBJ whole genome shotgun (WGS) entry which is preliminary data.</text>
</comment>
<feature type="compositionally biased region" description="Low complexity" evidence="7">
    <location>
        <begin position="275"/>
        <end position="292"/>
    </location>
</feature>
<evidence type="ECO:0000256" key="6">
    <source>
        <dbReference type="ARBA" id="ARBA00023049"/>
    </source>
</evidence>
<proteinExistence type="predicted"/>
<evidence type="ECO:0000256" key="5">
    <source>
        <dbReference type="ARBA" id="ARBA00022833"/>
    </source>
</evidence>
<dbReference type="GO" id="GO:0046872">
    <property type="term" value="F:metal ion binding"/>
    <property type="evidence" value="ECO:0007669"/>
    <property type="project" value="UniProtKB-KW"/>
</dbReference>
<keyword evidence="4" id="KW-0378">Hydrolase</keyword>